<dbReference type="InterPro" id="IPR035587">
    <property type="entry name" value="DUS-like_FMN-bd"/>
</dbReference>
<evidence type="ECO:0000256" key="4">
    <source>
        <dbReference type="ARBA" id="ARBA00022694"/>
    </source>
</evidence>
<organism evidence="8">
    <name type="scientific">Chromera velia CCMP2878</name>
    <dbReference type="NCBI Taxonomy" id="1169474"/>
    <lineage>
        <taxon>Eukaryota</taxon>
        <taxon>Sar</taxon>
        <taxon>Alveolata</taxon>
        <taxon>Colpodellida</taxon>
        <taxon>Chromeraceae</taxon>
        <taxon>Chromera</taxon>
    </lineage>
</organism>
<dbReference type="EMBL" id="CDMZ01000162">
    <property type="protein sequence ID" value="CEM08080.1"/>
    <property type="molecule type" value="Genomic_DNA"/>
</dbReference>
<feature type="compositionally biased region" description="Basic and acidic residues" evidence="6">
    <location>
        <begin position="384"/>
        <end position="407"/>
    </location>
</feature>
<dbReference type="GO" id="GO:0050660">
    <property type="term" value="F:flavin adenine dinucleotide binding"/>
    <property type="evidence" value="ECO:0007669"/>
    <property type="project" value="InterPro"/>
</dbReference>
<keyword evidence="3" id="KW-0288">FMN</keyword>
<reference evidence="8" key="1">
    <citation type="submission" date="2014-11" db="EMBL/GenBank/DDBJ databases">
        <authorList>
            <person name="Otto D Thomas"/>
            <person name="Naeem Raeece"/>
        </authorList>
    </citation>
    <scope>NUCLEOTIDE SEQUENCE</scope>
</reference>
<keyword evidence="2" id="KW-0285">Flavoprotein</keyword>
<sequence>MDYHHEALDYRNKYILAPMVRIGVLPFRLECLKYGADLVYSEEIIDRRISETVRRENSDFPGLIEYIHVKDKALTWSTCEAEKGKVVLQLGTASAVGALKAAMTVARDVAAIDINMGCPKGFSTNAGMGAALLKTPEISSDILKTLRRNLPCPVTCKIRLLEPDLPFEKTRDYLRMCEQSGAVAIGVHARLKEDRPRVRARWPVWALLKDSISVPLIANGDFFSSSDVGAFLSCHAGSVDSIMVARGAMWDPSVFWKMKRDHPLTPGGGPPVGPVRTEPSRTDVWGDVVRRCVECNNPFQATKFTMQKMTEEAGMTQEFKERLTQTRNTEDICDIFEVGDWYRGARREQTVPFPPHAHTLNYYKKLQDDWPGLVRRQMEEREALLEETEKGREENPARGDDVREGGQKRRGGFTDEEEKKEADSLFAAQKTAECSSMKDVCPHQGEAPNPVPVASSSSSGSFSSTGSDSSPPVVRKRPKINSSQEEDQGDGEAGKQVAQFTEDGMEDEKAEGKAR</sequence>
<dbReference type="Gene3D" id="3.20.20.70">
    <property type="entry name" value="Aldolase class I"/>
    <property type="match status" value="1"/>
</dbReference>
<dbReference type="PANTHER" id="PTHR45936:SF1">
    <property type="entry name" value="TRNA-DIHYDROURIDINE(20) SYNTHASE [NAD(P)+]-LIKE"/>
    <property type="match status" value="1"/>
</dbReference>
<proteinExistence type="predicted"/>
<dbReference type="PROSITE" id="PS01136">
    <property type="entry name" value="UPF0034"/>
    <property type="match status" value="1"/>
</dbReference>
<feature type="region of interest" description="Disordered" evidence="6">
    <location>
        <begin position="384"/>
        <end position="423"/>
    </location>
</feature>
<feature type="domain" description="DUS-like FMN-binding" evidence="7">
    <location>
        <begin position="15"/>
        <end position="257"/>
    </location>
</feature>
<comment type="cofactor">
    <cofactor evidence="1">
        <name>FMN</name>
        <dbReference type="ChEBI" id="CHEBI:58210"/>
    </cofactor>
</comment>
<gene>
    <name evidence="8" type="ORF">Cvel_15472</name>
</gene>
<accession>A0A0G4F6M8</accession>
<feature type="compositionally biased region" description="Low complexity" evidence="6">
    <location>
        <begin position="452"/>
        <end position="473"/>
    </location>
</feature>
<evidence type="ECO:0000256" key="2">
    <source>
        <dbReference type="ARBA" id="ARBA00022630"/>
    </source>
</evidence>
<keyword evidence="4" id="KW-0819">tRNA processing</keyword>
<dbReference type="InterPro" id="IPR018517">
    <property type="entry name" value="tRNA_hU_synthase_CS"/>
</dbReference>
<evidence type="ECO:0000313" key="8">
    <source>
        <dbReference type="EMBL" id="CEM08080.1"/>
    </source>
</evidence>
<dbReference type="GO" id="GO:0005737">
    <property type="term" value="C:cytoplasm"/>
    <property type="evidence" value="ECO:0007669"/>
    <property type="project" value="TreeGrafter"/>
</dbReference>
<evidence type="ECO:0000259" key="7">
    <source>
        <dbReference type="Pfam" id="PF01207"/>
    </source>
</evidence>
<evidence type="ECO:0000256" key="1">
    <source>
        <dbReference type="ARBA" id="ARBA00001917"/>
    </source>
</evidence>
<dbReference type="Pfam" id="PF01207">
    <property type="entry name" value="Dus"/>
    <property type="match status" value="1"/>
</dbReference>
<dbReference type="AlphaFoldDB" id="A0A0G4F6M8"/>
<dbReference type="SUPFAM" id="SSF51395">
    <property type="entry name" value="FMN-linked oxidoreductases"/>
    <property type="match status" value="1"/>
</dbReference>
<name>A0A0G4F6M8_9ALVE</name>
<dbReference type="GO" id="GO:0017150">
    <property type="term" value="F:tRNA dihydrouridine synthase activity"/>
    <property type="evidence" value="ECO:0007669"/>
    <property type="project" value="InterPro"/>
</dbReference>
<evidence type="ECO:0000256" key="5">
    <source>
        <dbReference type="ARBA" id="ARBA00023002"/>
    </source>
</evidence>
<keyword evidence="5" id="KW-0560">Oxidoreductase</keyword>
<evidence type="ECO:0000256" key="3">
    <source>
        <dbReference type="ARBA" id="ARBA00022643"/>
    </source>
</evidence>
<dbReference type="InterPro" id="IPR052582">
    <property type="entry name" value="tRNA-DUS-like"/>
</dbReference>
<feature type="region of interest" description="Disordered" evidence="6">
    <location>
        <begin position="437"/>
        <end position="515"/>
    </location>
</feature>
<dbReference type="VEuPathDB" id="CryptoDB:Cvel_15472"/>
<evidence type="ECO:0000256" key="6">
    <source>
        <dbReference type="SAM" id="MobiDB-lite"/>
    </source>
</evidence>
<dbReference type="InterPro" id="IPR013785">
    <property type="entry name" value="Aldolase_TIM"/>
</dbReference>
<protein>
    <recommendedName>
        <fullName evidence="7">DUS-like FMN-binding domain-containing protein</fullName>
    </recommendedName>
</protein>
<dbReference type="CDD" id="cd02801">
    <property type="entry name" value="DUS_like_FMN"/>
    <property type="match status" value="1"/>
</dbReference>
<dbReference type="PhylomeDB" id="A0A0G4F6M8"/>
<dbReference type="PANTHER" id="PTHR45936">
    <property type="entry name" value="TRNA-DIHYDROURIDINE(20) SYNTHASE [NAD(P)+]-LIKE"/>
    <property type="match status" value="1"/>
</dbReference>